<reference evidence="1 2" key="1">
    <citation type="journal article" date="2014" name="Int. J. Syst. Evol. Microbiol.">
        <title>Complete genome sequence of Corynebacterium casei LMG S-19264T (=DSM 44701T), isolated from a smear-ripened cheese.</title>
        <authorList>
            <consortium name="US DOE Joint Genome Institute (JGI-PGF)"/>
            <person name="Walter F."/>
            <person name="Albersmeier A."/>
            <person name="Kalinowski J."/>
            <person name="Ruckert C."/>
        </authorList>
    </citation>
    <scope>NUCLEOTIDE SEQUENCE [LARGE SCALE GENOMIC DNA]</scope>
    <source>
        <strain evidence="1 2">NBRC 110095</strain>
    </source>
</reference>
<comment type="caution">
    <text evidence="1">The sequence shown here is derived from an EMBL/GenBank/DDBJ whole genome shotgun (WGS) entry which is preliminary data.</text>
</comment>
<keyword evidence="2" id="KW-1185">Reference proteome</keyword>
<protein>
    <submittedName>
        <fullName evidence="1">Uncharacterized protein</fullName>
    </submittedName>
</protein>
<dbReference type="EMBL" id="BSPD01000001">
    <property type="protein sequence ID" value="GLS24292.1"/>
    <property type="molecule type" value="Genomic_DNA"/>
</dbReference>
<accession>A0AA37WMQ3</accession>
<proteinExistence type="predicted"/>
<evidence type="ECO:0000313" key="2">
    <source>
        <dbReference type="Proteomes" id="UP001156870"/>
    </source>
</evidence>
<dbReference type="InterPro" id="IPR014752">
    <property type="entry name" value="Arrestin-like_C"/>
</dbReference>
<sequence length="158" mass="17866">MGIWNKVKAVKNMMTGGGAKVSIVSEQETLRLGEPFTLTVRVEVADNDINIDKAYLLIRSVERIEAEGIEIEYEDGEREVEHEIVRKSTETFNADFEITGEQTLSANEVYEWSTEITLPVELNGSYQGKYAWHTYTMFAGLDALGNDPDSGWISFEIY</sequence>
<dbReference type="Proteomes" id="UP001156870">
    <property type="component" value="Unassembled WGS sequence"/>
</dbReference>
<dbReference type="RefSeq" id="WP_232595232.1">
    <property type="nucleotide sequence ID" value="NZ_BSPD01000001.1"/>
</dbReference>
<name>A0AA37WMQ3_9GAMM</name>
<gene>
    <name evidence="1" type="ORF">GCM10007877_00030</name>
</gene>
<dbReference type="AlphaFoldDB" id="A0AA37WMQ3"/>
<organism evidence="1 2">
    <name type="scientific">Marinibactrum halimedae</name>
    <dbReference type="NCBI Taxonomy" id="1444977"/>
    <lineage>
        <taxon>Bacteria</taxon>
        <taxon>Pseudomonadati</taxon>
        <taxon>Pseudomonadota</taxon>
        <taxon>Gammaproteobacteria</taxon>
        <taxon>Cellvibrionales</taxon>
        <taxon>Cellvibrionaceae</taxon>
        <taxon>Marinibactrum</taxon>
    </lineage>
</organism>
<evidence type="ECO:0000313" key="1">
    <source>
        <dbReference type="EMBL" id="GLS24292.1"/>
    </source>
</evidence>
<dbReference type="Gene3D" id="2.60.40.640">
    <property type="match status" value="1"/>
</dbReference>